<dbReference type="GO" id="GO:0003735">
    <property type="term" value="F:structural constituent of ribosome"/>
    <property type="evidence" value="ECO:0007669"/>
    <property type="project" value="InterPro"/>
</dbReference>
<dbReference type="GO" id="GO:0022625">
    <property type="term" value="C:cytosolic large ribosomal subunit"/>
    <property type="evidence" value="ECO:0007669"/>
    <property type="project" value="TreeGrafter"/>
</dbReference>
<dbReference type="PROSITE" id="PS01015">
    <property type="entry name" value="RIBOSOMAL_L19"/>
    <property type="match status" value="1"/>
</dbReference>
<evidence type="ECO:0000256" key="1">
    <source>
        <dbReference type="ARBA" id="ARBA00005781"/>
    </source>
</evidence>
<protein>
    <recommendedName>
        <fullName evidence="4 5">Large ribosomal subunit protein bL19</fullName>
    </recommendedName>
</protein>
<keyword evidence="2 5" id="KW-0689">Ribosomal protein</keyword>
<evidence type="ECO:0000256" key="3">
    <source>
        <dbReference type="ARBA" id="ARBA00023274"/>
    </source>
</evidence>
<dbReference type="InterPro" id="IPR018257">
    <property type="entry name" value="Ribosomal_bL19_CS"/>
</dbReference>
<dbReference type="Proteomes" id="UP000178935">
    <property type="component" value="Unassembled WGS sequence"/>
</dbReference>
<dbReference type="HAMAP" id="MF_00402">
    <property type="entry name" value="Ribosomal_bL19"/>
    <property type="match status" value="1"/>
</dbReference>
<keyword evidence="3 5" id="KW-0687">Ribonucleoprotein</keyword>
<dbReference type="AlphaFoldDB" id="A0A1G2JMF6"/>
<evidence type="ECO:0000313" key="8">
    <source>
        <dbReference type="EMBL" id="OGZ87490.1"/>
    </source>
</evidence>
<dbReference type="InterPro" id="IPR008991">
    <property type="entry name" value="Translation_prot_SH3-like_sf"/>
</dbReference>
<feature type="compositionally biased region" description="Acidic residues" evidence="7">
    <location>
        <begin position="128"/>
        <end position="139"/>
    </location>
</feature>
<dbReference type="PRINTS" id="PR00061">
    <property type="entry name" value="RIBOSOMALL19"/>
</dbReference>
<dbReference type="PANTHER" id="PTHR15680">
    <property type="entry name" value="RIBOSOMAL PROTEIN L19"/>
    <property type="match status" value="1"/>
</dbReference>
<dbReference type="SUPFAM" id="SSF50104">
    <property type="entry name" value="Translation proteins SH3-like domain"/>
    <property type="match status" value="1"/>
</dbReference>
<evidence type="ECO:0000256" key="6">
    <source>
        <dbReference type="RuleBase" id="RU000559"/>
    </source>
</evidence>
<evidence type="ECO:0000313" key="9">
    <source>
        <dbReference type="Proteomes" id="UP000178935"/>
    </source>
</evidence>
<proteinExistence type="inferred from homology"/>
<comment type="caution">
    <text evidence="8">The sequence shown here is derived from an EMBL/GenBank/DDBJ whole genome shotgun (WGS) entry which is preliminary data.</text>
</comment>
<dbReference type="Pfam" id="PF01245">
    <property type="entry name" value="Ribosomal_L19"/>
    <property type="match status" value="1"/>
</dbReference>
<organism evidence="8 9">
    <name type="scientific">Candidatus Staskawiczbacteria bacterium RIFOXYD1_FULL_32_13</name>
    <dbReference type="NCBI Taxonomy" id="1802234"/>
    <lineage>
        <taxon>Bacteria</taxon>
        <taxon>Candidatus Staskawicziibacteriota</taxon>
    </lineage>
</organism>
<evidence type="ECO:0000256" key="4">
    <source>
        <dbReference type="ARBA" id="ARBA00035171"/>
    </source>
</evidence>
<dbReference type="InterPro" id="IPR038657">
    <property type="entry name" value="Ribosomal_bL19_sf"/>
</dbReference>
<dbReference type="EMBL" id="MHPU01000042">
    <property type="protein sequence ID" value="OGZ87490.1"/>
    <property type="molecule type" value="Genomic_DNA"/>
</dbReference>
<accession>A0A1G2JMF6</accession>
<sequence>MSKLLDQFNKEQLKKVPDIKPGDTIRVHQKIKEGDKDRIQIFEGLVIAKKHGKGINSNITVRKVVDGIGVERIFPTSSPAIEKIEVVRSAKVRKSKLYYLRTAKGKKAKLKKKDLAVAIAPESKELESQESEELPAEEVETIKVSEENN</sequence>
<dbReference type="InterPro" id="IPR001857">
    <property type="entry name" value="Ribosomal_bL19"/>
</dbReference>
<evidence type="ECO:0000256" key="5">
    <source>
        <dbReference type="HAMAP-Rule" id="MF_00402"/>
    </source>
</evidence>
<evidence type="ECO:0000256" key="2">
    <source>
        <dbReference type="ARBA" id="ARBA00022980"/>
    </source>
</evidence>
<comment type="similarity">
    <text evidence="1 5 6">Belongs to the bacterial ribosomal protein bL19 family.</text>
</comment>
<reference evidence="8 9" key="1">
    <citation type="journal article" date="2016" name="Nat. Commun.">
        <title>Thousands of microbial genomes shed light on interconnected biogeochemical processes in an aquifer system.</title>
        <authorList>
            <person name="Anantharaman K."/>
            <person name="Brown C.T."/>
            <person name="Hug L.A."/>
            <person name="Sharon I."/>
            <person name="Castelle C.J."/>
            <person name="Probst A.J."/>
            <person name="Thomas B.C."/>
            <person name="Singh A."/>
            <person name="Wilkins M.J."/>
            <person name="Karaoz U."/>
            <person name="Brodie E.L."/>
            <person name="Williams K.H."/>
            <person name="Hubbard S.S."/>
            <person name="Banfield J.F."/>
        </authorList>
    </citation>
    <scope>NUCLEOTIDE SEQUENCE [LARGE SCALE GENOMIC DNA]</scope>
</reference>
<dbReference type="NCBIfam" id="TIGR01024">
    <property type="entry name" value="rplS_bact"/>
    <property type="match status" value="1"/>
</dbReference>
<evidence type="ECO:0000256" key="7">
    <source>
        <dbReference type="SAM" id="MobiDB-lite"/>
    </source>
</evidence>
<feature type="region of interest" description="Disordered" evidence="7">
    <location>
        <begin position="125"/>
        <end position="149"/>
    </location>
</feature>
<feature type="compositionally biased region" description="Basic and acidic residues" evidence="7">
    <location>
        <begin position="140"/>
        <end position="149"/>
    </location>
</feature>
<name>A0A1G2JMF6_9BACT</name>
<dbReference type="PANTHER" id="PTHR15680:SF9">
    <property type="entry name" value="LARGE RIBOSOMAL SUBUNIT PROTEIN BL19M"/>
    <property type="match status" value="1"/>
</dbReference>
<dbReference type="GO" id="GO:0006412">
    <property type="term" value="P:translation"/>
    <property type="evidence" value="ECO:0007669"/>
    <property type="project" value="UniProtKB-UniRule"/>
</dbReference>
<dbReference type="Gene3D" id="2.30.30.790">
    <property type="match status" value="1"/>
</dbReference>
<comment type="function">
    <text evidence="5 6">This protein is located at the 30S-50S ribosomal subunit interface and may play a role in the structure and function of the aminoacyl-tRNA binding site.</text>
</comment>
<gene>
    <name evidence="5" type="primary">rplS</name>
    <name evidence="8" type="ORF">A2561_00660</name>
</gene>